<feature type="region of interest" description="Disordered" evidence="1">
    <location>
        <begin position="1"/>
        <end position="85"/>
    </location>
</feature>
<protein>
    <submittedName>
        <fullName evidence="2">Uncharacterized protein</fullName>
    </submittedName>
</protein>
<dbReference type="InterPro" id="IPR011989">
    <property type="entry name" value="ARM-like"/>
</dbReference>
<organism evidence="2 3">
    <name type="scientific">Turnera subulata</name>
    <dbReference type="NCBI Taxonomy" id="218843"/>
    <lineage>
        <taxon>Eukaryota</taxon>
        <taxon>Viridiplantae</taxon>
        <taxon>Streptophyta</taxon>
        <taxon>Embryophyta</taxon>
        <taxon>Tracheophyta</taxon>
        <taxon>Spermatophyta</taxon>
        <taxon>Magnoliopsida</taxon>
        <taxon>eudicotyledons</taxon>
        <taxon>Gunneridae</taxon>
        <taxon>Pentapetalae</taxon>
        <taxon>rosids</taxon>
        <taxon>fabids</taxon>
        <taxon>Malpighiales</taxon>
        <taxon>Passifloraceae</taxon>
        <taxon>Turnera</taxon>
    </lineage>
</organism>
<proteinExistence type="predicted"/>
<reference evidence="2" key="1">
    <citation type="submission" date="2022-02" db="EMBL/GenBank/DDBJ databases">
        <authorList>
            <person name="Henning P.M."/>
            <person name="McCubbin A.G."/>
            <person name="Shore J.S."/>
        </authorList>
    </citation>
    <scope>NUCLEOTIDE SEQUENCE</scope>
    <source>
        <strain evidence="2">F60SS</strain>
        <tissue evidence="2">Leaves</tissue>
    </source>
</reference>
<dbReference type="Gene3D" id="1.25.10.10">
    <property type="entry name" value="Leucine-rich Repeat Variant"/>
    <property type="match status" value="2"/>
</dbReference>
<feature type="compositionally biased region" description="Low complexity" evidence="1">
    <location>
        <begin position="54"/>
        <end position="65"/>
    </location>
</feature>
<reference evidence="2" key="2">
    <citation type="journal article" date="2023" name="Plants (Basel)">
        <title>Annotation of the Turnera subulata (Passifloraceae) Draft Genome Reveals the S-Locus Evolved after the Divergence of Turneroideae from Passifloroideae in a Stepwise Manner.</title>
        <authorList>
            <person name="Henning P.M."/>
            <person name="Roalson E.H."/>
            <person name="Mir W."/>
            <person name="McCubbin A.G."/>
            <person name="Shore J.S."/>
        </authorList>
    </citation>
    <scope>NUCLEOTIDE SEQUENCE</scope>
    <source>
        <strain evidence="2">F60SS</strain>
    </source>
</reference>
<dbReference type="SUPFAM" id="SSF48371">
    <property type="entry name" value="ARM repeat"/>
    <property type="match status" value="1"/>
</dbReference>
<comment type="caution">
    <text evidence="2">The sequence shown here is derived from an EMBL/GenBank/DDBJ whole genome shotgun (WGS) entry which is preliminary data.</text>
</comment>
<gene>
    <name evidence="2" type="ORF">Tsubulata_021939</name>
</gene>
<accession>A0A9Q0F0B8</accession>
<keyword evidence="3" id="KW-1185">Reference proteome</keyword>
<evidence type="ECO:0000256" key="1">
    <source>
        <dbReference type="SAM" id="MobiDB-lite"/>
    </source>
</evidence>
<sequence>MSLARTTPSSKKRVGDSESDSHPGVEKNEFDDVQRTFLGSRLSDISSDEDEGEAPATVIAAAPPVLGSDEGGEGPPAPVIAPSSSGLAEPVPWELAVSLAFSGNSLHYITRSDEEEAPAGDPEPWQLVASPQFSGTSDEHDTAHCAVHSRLGFRFFLEELLTPGNEEQRARATSLLQYISQHFLAEACIRIVRDTFCGIGRGNPNSWWREFHILPTLLQAHRWETMSATDRRRVKTVFVECLAQNDSTAFLGPVTDFLAELAHRDTGEKWPEIIEFALQRVNDAADFVGQECGLLLIAKLTPGDVIEDEVLRDTVDNIFNLLLPYLYNPGQSLKIKAIWVQAAIGFILNWTSSVDQRGIFGLLALTLNLLSRLLDDDGSDSATLATFVVDQIKLLEVLGAEKPSPLGVLIDRIASFSKRFRIREKTGVLALQFMVALGCSIRGRGSNIGLDEGRVGGICTRLQSGSCEEVYRVDAGAAKSLKARSEESHLEDRVYQKIGRTMRIFIRTHRLSADLPSREEASSAIQRKVALYIFITVLRECPDYAHHWSGDVLPHLIHACRTADQFSGAEREVLAHAVAACAELGSPIPHDRVADCFTQLMSMIDKEANGRAYSAAVSAIGRIMLSQRAGINNIAEVLRNWLSLLPMHDEVLGGLVHGQLCTLVDSDPLLFDRANANGMVVGIFSRILWSHTNLVSVETKAKMVELLQRMKGRLPREEWQDILTTLETALAMVLELHFASGV</sequence>
<feature type="compositionally biased region" description="Basic and acidic residues" evidence="1">
    <location>
        <begin position="13"/>
        <end position="34"/>
    </location>
</feature>
<dbReference type="InterPro" id="IPR016024">
    <property type="entry name" value="ARM-type_fold"/>
</dbReference>
<dbReference type="AlphaFoldDB" id="A0A9Q0F0B8"/>
<evidence type="ECO:0000313" key="3">
    <source>
        <dbReference type="Proteomes" id="UP001141552"/>
    </source>
</evidence>
<name>A0A9Q0F0B8_9ROSI</name>
<dbReference type="EMBL" id="JAKUCV010007632">
    <property type="protein sequence ID" value="KAJ4822608.1"/>
    <property type="molecule type" value="Genomic_DNA"/>
</dbReference>
<dbReference type="Proteomes" id="UP001141552">
    <property type="component" value="Unassembled WGS sequence"/>
</dbReference>
<evidence type="ECO:0000313" key="2">
    <source>
        <dbReference type="EMBL" id="KAJ4822608.1"/>
    </source>
</evidence>